<accession>A0ACC0NHP1</accession>
<keyword evidence="2" id="KW-1185">Reference proteome</keyword>
<dbReference type="EMBL" id="CM046393">
    <property type="protein sequence ID" value="KAI8552873.1"/>
    <property type="molecule type" value="Genomic_DNA"/>
</dbReference>
<reference evidence="1" key="1">
    <citation type="submission" date="2022-02" db="EMBL/GenBank/DDBJ databases">
        <title>Plant Genome Project.</title>
        <authorList>
            <person name="Zhang R.-G."/>
        </authorList>
    </citation>
    <scope>NUCLEOTIDE SEQUENCE</scope>
    <source>
        <strain evidence="1">AT1</strain>
    </source>
</reference>
<protein>
    <submittedName>
        <fullName evidence="1">Uncharacterized protein</fullName>
    </submittedName>
</protein>
<comment type="caution">
    <text evidence="1">The sequence shown here is derived from an EMBL/GenBank/DDBJ whole genome shotgun (WGS) entry which is preliminary data.</text>
</comment>
<proteinExistence type="predicted"/>
<evidence type="ECO:0000313" key="1">
    <source>
        <dbReference type="EMBL" id="KAI8552873.1"/>
    </source>
</evidence>
<sequence>MANPYGMWNLQFRRNLFVWEENLVAEIQLKLAGFTLDSSCVDCLVWKWSPNQLFSVKYAYATWEQQQHQETQDWDFCMTSIPRKNCNKVTLSKEKYHPHLSRFFLLVLWEENTFGRDSDRTSRSPAFSHEKTNESRPVRIDTLTMTVHVPFNHGMPQANRIILPYAKKEDKGIRRTVSSVQILQGNISPLPPCEYTHNDPAVVFSSGGATGNIFHEFSDIIIPLFITSRHFQSHLRFIVPDFAIRFMSKYKKIFSHLSSYEVINPAANVSVHCFPGAVVGLHYHDNLAIKTMEVPEGYSMLDFKQFLRESYNLKIRDLSEKEKPTLILISRKNKRVFMNEDEMVTMMKALGFRVIIAQPDLTANMDKFAEIVSSCSILVGAHGAGLTNAVFLPEGAVLVQVVGLGIEWISNTAFGIPAPGMGLNYIEYKIEPEESSLISLYGKDHPVIVDPGSITSEGYEILRDVYLVKQNFNIDVARFRKTLVNALGLLGRSAPLLTVPAYDQIHWPVLQPRDWRKMEKVPRGLVFLATPLICLLLLPLLYTVDLRSDVFPSDQGKIQLSTRKVGQGIEDLEHLNFHFKRLLRGEDQTQIETTGFACHTNLHTQVCVANRPVRIDTHTMNVYAPFSQQKPQANRTIRPYARQEDKTAMSLVSPVHILQGNSSPPACQYTHNVPALVFSSGGFAGNLFHEFSEILIPLFITSRHFQSHLHFIVTDFSPSFFGKFENILSHLSSYKVINPTANGSVHCFPGAVVGLHYHDNLVIKSSDIPGGYSMLNFKQFLRESYNLKTGDLSQVPEQPVLILISRQSSRRFLNENEMVTMMKALGFKVVIARPNGMSNLDKFAQVMSTCSVMVGAHGAGLTNALFLAQGAVLVQLVPLGLDWASTNYFGGPAAEMGLNYIEYKIQPEESTLLSLYGCNHPVITNPASIFAKGYTAARAVYVDRQNMYINVVRFRKTLVKALGLLGRSAPSGRRNRVLR</sequence>
<evidence type="ECO:0000313" key="2">
    <source>
        <dbReference type="Proteomes" id="UP001062846"/>
    </source>
</evidence>
<organism evidence="1 2">
    <name type="scientific">Rhododendron molle</name>
    <name type="common">Chinese azalea</name>
    <name type="synonym">Azalea mollis</name>
    <dbReference type="NCBI Taxonomy" id="49168"/>
    <lineage>
        <taxon>Eukaryota</taxon>
        <taxon>Viridiplantae</taxon>
        <taxon>Streptophyta</taxon>
        <taxon>Embryophyta</taxon>
        <taxon>Tracheophyta</taxon>
        <taxon>Spermatophyta</taxon>
        <taxon>Magnoliopsida</taxon>
        <taxon>eudicotyledons</taxon>
        <taxon>Gunneridae</taxon>
        <taxon>Pentapetalae</taxon>
        <taxon>asterids</taxon>
        <taxon>Ericales</taxon>
        <taxon>Ericaceae</taxon>
        <taxon>Ericoideae</taxon>
        <taxon>Rhodoreae</taxon>
        <taxon>Rhododendron</taxon>
    </lineage>
</organism>
<name>A0ACC0NHP1_RHOML</name>
<dbReference type="Proteomes" id="UP001062846">
    <property type="component" value="Chromosome 6"/>
</dbReference>
<gene>
    <name evidence="1" type="ORF">RHMOL_Rhmol06G0301900</name>
</gene>